<dbReference type="PANTHER" id="PTHR35024">
    <property type="entry name" value="HYPOTHETICAL CYTOSOLIC PROTEIN"/>
    <property type="match status" value="1"/>
</dbReference>
<organism evidence="3 5">
    <name type="scientific">Methylosinus sporium</name>
    <dbReference type="NCBI Taxonomy" id="428"/>
    <lineage>
        <taxon>Bacteria</taxon>
        <taxon>Pseudomonadati</taxon>
        <taxon>Pseudomonadota</taxon>
        <taxon>Alphaproteobacteria</taxon>
        <taxon>Hyphomicrobiales</taxon>
        <taxon>Methylocystaceae</taxon>
        <taxon>Methylosinus</taxon>
    </lineage>
</organism>
<dbReference type="Proteomes" id="UP000245137">
    <property type="component" value="Unassembled WGS sequence"/>
</dbReference>
<reference evidence="3 5" key="1">
    <citation type="journal article" date="2018" name="Appl. Microbiol. Biotechnol.">
        <title>Co-cultivation of the strictly anaerobic methanogen Methanosarcina barkeri with aerobic methanotrophs in an oxygen-limited membrane bioreactor.</title>
        <authorList>
            <person name="In 't Zandt M.H."/>
            <person name="van den Bosch T.J.M."/>
            <person name="Rijkers R."/>
            <person name="van Kessel M.A.H.J."/>
            <person name="Jetten M.S.M."/>
            <person name="Welte C.U."/>
        </authorList>
    </citation>
    <scope>NUCLEOTIDE SEQUENCE [LARGE SCALE GENOMIC DNA]</scope>
    <source>
        <strain evidence="3 5">DSM 17706</strain>
    </source>
</reference>
<accession>A0A2U1SPN1</accession>
<dbReference type="AlphaFoldDB" id="A0A2U1SPN1"/>
<gene>
    <name evidence="3" type="ORF">C5689_12390</name>
    <name evidence="4" type="ORF">FM996_17110</name>
</gene>
<evidence type="ECO:0000256" key="2">
    <source>
        <dbReference type="SAM" id="MobiDB-lite"/>
    </source>
</evidence>
<evidence type="ECO:0000313" key="6">
    <source>
        <dbReference type="Proteomes" id="UP000316781"/>
    </source>
</evidence>
<dbReference type="EMBL" id="VJMF01000073">
    <property type="protein sequence ID" value="TRL30292.1"/>
    <property type="molecule type" value="Genomic_DNA"/>
</dbReference>
<reference evidence="3" key="2">
    <citation type="submission" date="2018-02" db="EMBL/GenBank/DDBJ databases">
        <authorList>
            <person name="Cohen D.B."/>
            <person name="Kent A.D."/>
        </authorList>
    </citation>
    <scope>NUCLEOTIDE SEQUENCE</scope>
    <source>
        <strain evidence="3">DSM 17706</strain>
    </source>
</reference>
<dbReference type="PANTHER" id="PTHR35024:SF4">
    <property type="entry name" value="POLYMER-FORMING CYTOSKELETAL PROTEIN"/>
    <property type="match status" value="1"/>
</dbReference>
<reference evidence="4 6" key="3">
    <citation type="submission" date="2019-07" db="EMBL/GenBank/DDBJ databases">
        <title>Ln-dependent methylotrophs.</title>
        <authorList>
            <person name="Tani A."/>
        </authorList>
    </citation>
    <scope>NUCLEOTIDE SEQUENCE [LARGE SCALE GENOMIC DNA]</scope>
    <source>
        <strain evidence="4 6">SM89A</strain>
    </source>
</reference>
<protein>
    <submittedName>
        <fullName evidence="3">Polymer-forming cytoskeletal protein</fullName>
    </submittedName>
</protein>
<evidence type="ECO:0000313" key="3">
    <source>
        <dbReference type="EMBL" id="PWB93576.1"/>
    </source>
</evidence>
<sequence>MKDFRPEEKNVVYIGEGVSLTGSVKAQDTIVVDGAIDGEISCSQLIVGPSGVVNGMISVSDADIYGRIGTDITIKQLLIVRSTGRVEGKWIYGEIEVEKGGVLFGTAESTEIRSERKPAGPKDEKAGSFKRFEKPELVSSNEADAEAAPVTSISSRALRDRRKA</sequence>
<keyword evidence="5" id="KW-1185">Reference proteome</keyword>
<feature type="region of interest" description="Disordered" evidence="2">
    <location>
        <begin position="108"/>
        <end position="164"/>
    </location>
</feature>
<dbReference type="Proteomes" id="UP000316781">
    <property type="component" value="Unassembled WGS sequence"/>
</dbReference>
<comment type="caution">
    <text evidence="3">The sequence shown here is derived from an EMBL/GenBank/DDBJ whole genome shotgun (WGS) entry which is preliminary data.</text>
</comment>
<feature type="compositionally biased region" description="Basic and acidic residues" evidence="2">
    <location>
        <begin position="110"/>
        <end position="136"/>
    </location>
</feature>
<evidence type="ECO:0000256" key="1">
    <source>
        <dbReference type="ARBA" id="ARBA00044755"/>
    </source>
</evidence>
<comment type="similarity">
    <text evidence="1">Belongs to the bactofilin family.</text>
</comment>
<proteinExistence type="inferred from homology"/>
<dbReference type="Pfam" id="PF04519">
    <property type="entry name" value="Bactofilin"/>
    <property type="match status" value="1"/>
</dbReference>
<dbReference type="RefSeq" id="WP_108917624.1">
    <property type="nucleotide sequence ID" value="NZ_BGJY01000013.1"/>
</dbReference>
<dbReference type="InterPro" id="IPR007607">
    <property type="entry name" value="BacA/B"/>
</dbReference>
<dbReference type="OrthoDB" id="8453294at2"/>
<evidence type="ECO:0000313" key="5">
    <source>
        <dbReference type="Proteomes" id="UP000245137"/>
    </source>
</evidence>
<name>A0A2U1SPN1_METSR</name>
<evidence type="ECO:0000313" key="4">
    <source>
        <dbReference type="EMBL" id="TRL30292.1"/>
    </source>
</evidence>
<dbReference type="EMBL" id="PUIV01000019">
    <property type="protein sequence ID" value="PWB93576.1"/>
    <property type="molecule type" value="Genomic_DNA"/>
</dbReference>